<dbReference type="InterPro" id="IPR005944">
    <property type="entry name" value="Pro_iminopeptidase"/>
</dbReference>
<evidence type="ECO:0000259" key="2">
    <source>
        <dbReference type="Pfam" id="PF08386"/>
    </source>
</evidence>
<dbReference type="RefSeq" id="WP_089235563.1">
    <property type="nucleotide sequence ID" value="NZ_FZOY01000018.1"/>
</dbReference>
<evidence type="ECO:0000313" key="3">
    <source>
        <dbReference type="EMBL" id="SNT41144.1"/>
    </source>
</evidence>
<dbReference type="InterPro" id="IPR029058">
    <property type="entry name" value="AB_hydrolase_fold"/>
</dbReference>
<dbReference type="Proteomes" id="UP000198426">
    <property type="component" value="Unassembled WGS sequence"/>
</dbReference>
<dbReference type="GO" id="GO:0004177">
    <property type="term" value="F:aminopeptidase activity"/>
    <property type="evidence" value="ECO:0007669"/>
    <property type="project" value="UniProtKB-EC"/>
</dbReference>
<dbReference type="SUPFAM" id="SSF53474">
    <property type="entry name" value="alpha/beta-Hydrolases"/>
    <property type="match status" value="1"/>
</dbReference>
<gene>
    <name evidence="3" type="ORF">SAMN05421757_1188</name>
</gene>
<feature type="domain" description="Peptidase S33 tripeptidyl aminopeptidase-like C-terminal" evidence="2">
    <location>
        <begin position="481"/>
        <end position="553"/>
    </location>
</feature>
<dbReference type="AlphaFoldDB" id="A0A239MGB1"/>
<dbReference type="GO" id="GO:0006508">
    <property type="term" value="P:proteolysis"/>
    <property type="evidence" value="ECO:0007669"/>
    <property type="project" value="InterPro"/>
</dbReference>
<dbReference type="OrthoDB" id="613638at2"/>
<sequence length="574" mass="61894">MNSLALISSGTAELRANRDVVVFDQRGTAHSNDLFCPMDVQVTDPGNHEDNIAAADATIDALGVNAFSDPDEVYEAIDAYWRFIDRGRCLPYLEARGIDLRQYNTANSVRDSIALIEHLGYPAYSLFGGSYGTTVALAIMEHYAEHPDSSLPELRSVVLDGVAAPNRDHYENALATPWVILRVFEDCEANAACAADYPDIRQRAVRLLASLRSKPLARAEGGVISSEDLAEVLRSAVTSQQGLLPWLPRLVSELEDGETGVFDLAKAVARYEVALPDAAKQAIAAEPQGLASITAELEGISSQFDAIEEKLGLMLLSNGVIRISILEATTRSELFLAIFDNYLDLGGGIVGNVVVSKREPYLLHPEQRTREGLLAFIRATVSFPVLQAEMVGLAERLSEEEIAQVFGQLTAAGFARGIGSIDTITHRVVTCNDEAETIFNDVAFAAYRDFEAPEMIGKMAYMTANYQVGCRQLGLAADSYAPPPPGVESRFPTLVVNGALDTGTPAEWGMRAAETLSDATVVTIPMAGHTAGLLNKCGNALVQAFILSPEEDLNRSCADAARPVYATPEDPLPQ</sequence>
<organism evidence="3 4">
    <name type="scientific">Tropicimonas sediminicola</name>
    <dbReference type="NCBI Taxonomy" id="1031541"/>
    <lineage>
        <taxon>Bacteria</taxon>
        <taxon>Pseudomonadati</taxon>
        <taxon>Pseudomonadota</taxon>
        <taxon>Alphaproteobacteria</taxon>
        <taxon>Rhodobacterales</taxon>
        <taxon>Roseobacteraceae</taxon>
        <taxon>Tropicimonas</taxon>
    </lineage>
</organism>
<dbReference type="Pfam" id="PF08386">
    <property type="entry name" value="Abhydrolase_4"/>
    <property type="match status" value="1"/>
</dbReference>
<keyword evidence="4" id="KW-1185">Reference proteome</keyword>
<dbReference type="Gene3D" id="3.40.50.1820">
    <property type="entry name" value="alpha/beta hydrolase"/>
    <property type="match status" value="2"/>
</dbReference>
<evidence type="ECO:0000313" key="4">
    <source>
        <dbReference type="Proteomes" id="UP000198426"/>
    </source>
</evidence>
<accession>A0A239MGB1</accession>
<keyword evidence="3" id="KW-0378">Hydrolase</keyword>
<evidence type="ECO:0000256" key="1">
    <source>
        <dbReference type="ARBA" id="ARBA00021843"/>
    </source>
</evidence>
<dbReference type="PANTHER" id="PTHR43722:SF1">
    <property type="entry name" value="PROLINE IMINOPEPTIDASE"/>
    <property type="match status" value="1"/>
</dbReference>
<protein>
    <recommendedName>
        <fullName evidence="1">Proline iminopeptidase</fullName>
    </recommendedName>
</protein>
<proteinExistence type="predicted"/>
<reference evidence="3 4" key="1">
    <citation type="submission" date="2017-06" db="EMBL/GenBank/DDBJ databases">
        <authorList>
            <person name="Kim H.J."/>
            <person name="Triplett B.A."/>
        </authorList>
    </citation>
    <scope>NUCLEOTIDE SEQUENCE [LARGE SCALE GENOMIC DNA]</scope>
    <source>
        <strain evidence="3 4">DSM 29339</strain>
    </source>
</reference>
<dbReference type="InterPro" id="IPR013595">
    <property type="entry name" value="Pept_S33_TAP-like_C"/>
</dbReference>
<dbReference type="GO" id="GO:0005737">
    <property type="term" value="C:cytoplasm"/>
    <property type="evidence" value="ECO:0007669"/>
    <property type="project" value="InterPro"/>
</dbReference>
<name>A0A239MGB1_9RHOB</name>
<dbReference type="PANTHER" id="PTHR43722">
    <property type="entry name" value="PROLINE IMINOPEPTIDASE"/>
    <property type="match status" value="1"/>
</dbReference>
<dbReference type="EMBL" id="FZOY01000018">
    <property type="protein sequence ID" value="SNT41144.1"/>
    <property type="molecule type" value="Genomic_DNA"/>
</dbReference>